<dbReference type="Proteomes" id="UP000273898">
    <property type="component" value="Unassembled WGS sequence"/>
</dbReference>
<comment type="caution">
    <text evidence="2">The sequence shown here is derived from an EMBL/GenBank/DDBJ whole genome shotgun (WGS) entry which is preliminary data.</text>
</comment>
<evidence type="ECO:0000313" key="2">
    <source>
        <dbReference type="EMBL" id="RLJ79416.1"/>
    </source>
</evidence>
<reference evidence="2 3" key="1">
    <citation type="submission" date="2018-10" db="EMBL/GenBank/DDBJ databases">
        <title>Genomic Encyclopedia of Archaeal and Bacterial Type Strains, Phase II (KMG-II): from individual species to whole genera.</title>
        <authorList>
            <person name="Goeker M."/>
        </authorList>
    </citation>
    <scope>NUCLEOTIDE SEQUENCE [LARGE SCALE GENOMIC DNA]</scope>
    <source>
        <strain evidence="2 3">DSM 19624</strain>
    </source>
</reference>
<gene>
    <name evidence="2" type="ORF">BCL90_0109</name>
</gene>
<feature type="region of interest" description="Disordered" evidence="1">
    <location>
        <begin position="324"/>
        <end position="354"/>
    </location>
</feature>
<evidence type="ECO:0000256" key="1">
    <source>
        <dbReference type="SAM" id="MobiDB-lite"/>
    </source>
</evidence>
<organism evidence="2 3">
    <name type="scientific">Pedobacter alluvionis</name>
    <dbReference type="NCBI Taxonomy" id="475253"/>
    <lineage>
        <taxon>Bacteria</taxon>
        <taxon>Pseudomonadati</taxon>
        <taxon>Bacteroidota</taxon>
        <taxon>Sphingobacteriia</taxon>
        <taxon>Sphingobacteriales</taxon>
        <taxon>Sphingobacteriaceae</taxon>
        <taxon>Pedobacter</taxon>
    </lineage>
</organism>
<protein>
    <submittedName>
        <fullName evidence="2">Uncharacterized protein</fullName>
    </submittedName>
</protein>
<dbReference type="Pfam" id="PF19268">
    <property type="entry name" value="CIS_TMP"/>
    <property type="match status" value="1"/>
</dbReference>
<accession>A0A497YAD2</accession>
<dbReference type="RefSeq" id="WP_121282011.1">
    <property type="nucleotide sequence ID" value="NZ_RCCK01000010.1"/>
</dbReference>
<sequence length="547" mass="62338">MQRQQHIIMKQVIDLAINEQLDARAVQERVSRLFQQRIIPLIEKYLDRMDLPGSTTQIPLLEIDLGVLTIDTLEELFEDRFEQEIATFIKKTSSSGISAFDIEGATVTTKNQTDSVLVACFLETGTFPWWVKDGTPALFIQALRNVIREEKYEPIRLLRVLFAEPAAIKRSVYNAGDQLLREIAAIATSNDPAVRDANAEVAQQRIYQAYKSALTSTAFRQIWWIDLLTLTLLTPWSKGKETPRLIRLLLDSKSGFEAYAGKTAGRQELLSYYQEQLWILNKLLQVFAPATFKEGISLNRIYELQQHFNNIRDLFGIEKASHTDERSSDGLSSARKTGNEEAPKNNADSANQLAVQDKTPLKKTDLDKWLTNSTFSEIEKLYIKNAGLVLLWPFLPRFFNALALTDNDGFIDAAAAVKACFLLQYLAYGNNMDVFEPSFLLNKLLTGIDIFEPINIHVVLTQDEKDAADHMLRAAINNVPLWKTLSEDGLRQAYLQREGILSARDGQWLLQAKRETYDVILDKLPWTVAVIKFPWMEKLIFVEWLSI</sequence>
<dbReference type="InterPro" id="IPR045538">
    <property type="entry name" value="CIS_TMP"/>
</dbReference>
<proteinExistence type="predicted"/>
<name>A0A497YAD2_9SPHI</name>
<evidence type="ECO:0000313" key="3">
    <source>
        <dbReference type="Proteomes" id="UP000273898"/>
    </source>
</evidence>
<dbReference type="AlphaFoldDB" id="A0A497YAD2"/>
<dbReference type="EMBL" id="RCCK01000010">
    <property type="protein sequence ID" value="RLJ79416.1"/>
    <property type="molecule type" value="Genomic_DNA"/>
</dbReference>